<evidence type="ECO:0000256" key="5">
    <source>
        <dbReference type="ARBA" id="ARBA00023136"/>
    </source>
</evidence>
<reference evidence="7 8" key="1">
    <citation type="journal article" date="2014" name="Genome Announc.">
        <title>Draft genome sequences of eight enterohepatic helicobacter species isolated from both laboratory and wild rodents.</title>
        <authorList>
            <person name="Sheh A."/>
            <person name="Shen Z."/>
            <person name="Fox J.G."/>
        </authorList>
    </citation>
    <scope>NUCLEOTIDE SEQUENCE [LARGE SCALE GENOMIC DNA]</scope>
    <source>
        <strain evidence="7 8">MIT 09-6949</strain>
    </source>
</reference>
<feature type="compositionally biased region" description="Basic and acidic residues" evidence="6">
    <location>
        <begin position="152"/>
        <end position="168"/>
    </location>
</feature>
<evidence type="ECO:0000313" key="7">
    <source>
        <dbReference type="EMBL" id="TLD95424.1"/>
    </source>
</evidence>
<accession>A0A4U8T7C9</accession>
<dbReference type="CDD" id="cd16429">
    <property type="entry name" value="VirB10"/>
    <property type="match status" value="1"/>
</dbReference>
<dbReference type="Pfam" id="PF03743">
    <property type="entry name" value="TrbI"/>
    <property type="match status" value="1"/>
</dbReference>
<dbReference type="InterPro" id="IPR048018">
    <property type="entry name" value="T4SS_ComB10-like"/>
</dbReference>
<dbReference type="Proteomes" id="UP000029733">
    <property type="component" value="Unassembled WGS sequence"/>
</dbReference>
<comment type="caution">
    <text evidence="7">The sequence shown here is derived from an EMBL/GenBank/DDBJ whole genome shotgun (WGS) entry which is preliminary data.</text>
</comment>
<dbReference type="InterPro" id="IPR005498">
    <property type="entry name" value="T4SS_VirB10/TraB/TrbI"/>
</dbReference>
<keyword evidence="3" id="KW-0812">Transmembrane</keyword>
<dbReference type="GO" id="GO:0016020">
    <property type="term" value="C:membrane"/>
    <property type="evidence" value="ECO:0007669"/>
    <property type="project" value="UniProtKB-SubCell"/>
</dbReference>
<dbReference type="EMBL" id="JRPR02000009">
    <property type="protein sequence ID" value="TLD95424.1"/>
    <property type="molecule type" value="Genomic_DNA"/>
</dbReference>
<organism evidence="7 8">
    <name type="scientific">Helicobacter jaachi</name>
    <dbReference type="NCBI Taxonomy" id="1677920"/>
    <lineage>
        <taxon>Bacteria</taxon>
        <taxon>Pseudomonadati</taxon>
        <taxon>Campylobacterota</taxon>
        <taxon>Epsilonproteobacteria</taxon>
        <taxon>Campylobacterales</taxon>
        <taxon>Helicobacteraceae</taxon>
        <taxon>Helicobacter</taxon>
    </lineage>
</organism>
<comment type="similarity">
    <text evidence="2">Belongs to the TrbI/VirB10 family.</text>
</comment>
<dbReference type="OrthoDB" id="5362754at2"/>
<evidence type="ECO:0000256" key="3">
    <source>
        <dbReference type="ARBA" id="ARBA00022692"/>
    </source>
</evidence>
<feature type="region of interest" description="Disordered" evidence="6">
    <location>
        <begin position="45"/>
        <end position="76"/>
    </location>
</feature>
<keyword evidence="5" id="KW-0472">Membrane</keyword>
<evidence type="ECO:0000256" key="4">
    <source>
        <dbReference type="ARBA" id="ARBA00022989"/>
    </source>
</evidence>
<dbReference type="NCBIfam" id="NF038092">
    <property type="entry name" value="T4SS_ComB10"/>
    <property type="match status" value="1"/>
</dbReference>
<protein>
    <recommendedName>
        <fullName evidence="9">TrbI/VirB10 family protein</fullName>
    </recommendedName>
</protein>
<feature type="compositionally biased region" description="Polar residues" evidence="6">
    <location>
        <begin position="176"/>
        <end position="195"/>
    </location>
</feature>
<evidence type="ECO:0000256" key="6">
    <source>
        <dbReference type="SAM" id="MobiDB-lite"/>
    </source>
</evidence>
<sequence length="525" mass="60163">MIAASLIDEDEEWAEMNTKFPLEDYLFSESRKKLEQYEQKIKEQQQEAQKMRQMQEELQKMQEEMKKQQEEIKRKNKRVFRDKEGNVIELDENGNPILYDKDSKRIYFDESGKPYTLDEKEQKNYLSAEDKIFSKAGVEIERNQAGELVLYEDEKDKNEQEAYKDENSPKIAITTIPAQNQKGDSSSWQGNNKDSTNTKNPNKFKNPNKTYSTSTDPSKPVPPEEQNPDFLYDENGYYIGDSVAKENQKFIYENADESQRKINDILASRFNQDEPPKKDTEYGVDEFSNFDEKDEASNEHKLLRTITADRMIPAFLVRPISSQIAGNVVAQVETNIYGAMGRAVLIPKGSRVIGFYESNNKIGEYRLQVVWTRIITPHGVNILLTEAKSADVKGYNGLVGEVHSRNFERYGIPLTLSTLSNGLLLYVNSKSSQLNNAQSSGNANADLMGLYAQSQIMSGMRQDISGIIQRIIQEQIKIQPIITIREGSRIFIAPSQDIFIPVPKKGEAVARFFRQKKQQEEDSDE</sequence>
<gene>
    <name evidence="7" type="ORF">LS71_008390</name>
</gene>
<feature type="region of interest" description="Disordered" evidence="6">
    <location>
        <begin position="145"/>
        <end position="228"/>
    </location>
</feature>
<evidence type="ECO:0000313" key="8">
    <source>
        <dbReference type="Proteomes" id="UP000029733"/>
    </source>
</evidence>
<proteinExistence type="inferred from homology"/>
<evidence type="ECO:0000256" key="2">
    <source>
        <dbReference type="ARBA" id="ARBA00010265"/>
    </source>
</evidence>
<dbReference type="InterPro" id="IPR042217">
    <property type="entry name" value="T4SS_VirB10/TrbI"/>
</dbReference>
<comment type="subcellular location">
    <subcellularLocation>
        <location evidence="1">Membrane</location>
        <topology evidence="1">Single-pass membrane protein</topology>
    </subcellularLocation>
</comment>
<dbReference type="STRING" id="1677920.LS71_04055"/>
<name>A0A4U8T7C9_9HELI</name>
<evidence type="ECO:0008006" key="9">
    <source>
        <dbReference type="Google" id="ProtNLM"/>
    </source>
</evidence>
<dbReference type="Gene3D" id="2.40.128.260">
    <property type="entry name" value="Type IV secretion system, VirB10/TraB/TrbI"/>
    <property type="match status" value="1"/>
</dbReference>
<evidence type="ECO:0000256" key="1">
    <source>
        <dbReference type="ARBA" id="ARBA00004167"/>
    </source>
</evidence>
<keyword evidence="4" id="KW-1133">Transmembrane helix</keyword>
<dbReference type="AlphaFoldDB" id="A0A4U8T7C9"/>
<feature type="compositionally biased region" description="Low complexity" evidence="6">
    <location>
        <begin position="197"/>
        <end position="210"/>
    </location>
</feature>
<keyword evidence="8" id="KW-1185">Reference proteome</keyword>